<keyword evidence="1" id="KW-0812">Transmembrane</keyword>
<accession>A0A5P3VCN0</accession>
<reference evidence="2 3" key="1">
    <citation type="submission" date="2018-09" db="EMBL/GenBank/DDBJ databases">
        <title>Complete genome sequence of Cupriavidus oxalaticus T2, a bacterium capable of phenol tolerance and degradation.</title>
        <authorList>
            <person name="Yan J."/>
        </authorList>
    </citation>
    <scope>NUCLEOTIDE SEQUENCE [LARGE SCALE GENOMIC DNA]</scope>
    <source>
        <strain evidence="2 3">T2</strain>
    </source>
</reference>
<evidence type="ECO:0000313" key="3">
    <source>
        <dbReference type="Proteomes" id="UP000325743"/>
    </source>
</evidence>
<evidence type="ECO:0000256" key="1">
    <source>
        <dbReference type="SAM" id="Phobius"/>
    </source>
</evidence>
<sequence>MPLATASVLLNARRWRAIALYAAVGSGTAALILYVVFHHLGWVQLLEYLPELTRSAKWVRIARLTEDYGLVALLAIAASPLPQTPALVIVAMAELSRLGVFAAIVSGKLAK</sequence>
<proteinExistence type="predicted"/>
<protein>
    <submittedName>
        <fullName evidence="2">Uncharacterized protein</fullName>
    </submittedName>
</protein>
<dbReference type="EMBL" id="CP032518">
    <property type="protein sequence ID" value="QEZ44136.1"/>
    <property type="molecule type" value="Genomic_DNA"/>
</dbReference>
<keyword evidence="1" id="KW-0472">Membrane</keyword>
<evidence type="ECO:0000313" key="2">
    <source>
        <dbReference type="EMBL" id="QEZ44136.1"/>
    </source>
</evidence>
<organism evidence="2 3">
    <name type="scientific">Cupriavidus oxalaticus</name>
    <dbReference type="NCBI Taxonomy" id="96344"/>
    <lineage>
        <taxon>Bacteria</taxon>
        <taxon>Pseudomonadati</taxon>
        <taxon>Pseudomonadota</taxon>
        <taxon>Betaproteobacteria</taxon>
        <taxon>Burkholderiales</taxon>
        <taxon>Burkholderiaceae</taxon>
        <taxon>Cupriavidus</taxon>
    </lineage>
</organism>
<gene>
    <name evidence="2" type="ORF">D2917_07755</name>
</gene>
<dbReference type="Proteomes" id="UP000325743">
    <property type="component" value="Chromosome 1"/>
</dbReference>
<feature type="transmembrane region" description="Helical" evidence="1">
    <location>
        <begin position="18"/>
        <end position="37"/>
    </location>
</feature>
<keyword evidence="1" id="KW-1133">Transmembrane helix</keyword>
<dbReference type="AlphaFoldDB" id="A0A5P3VCN0"/>
<name>A0A5P3VCN0_9BURK</name>